<dbReference type="PROSITE" id="PS51352">
    <property type="entry name" value="THIOREDOXIN_2"/>
    <property type="match status" value="1"/>
</dbReference>
<dbReference type="SUPFAM" id="SSF52833">
    <property type="entry name" value="Thioredoxin-like"/>
    <property type="match status" value="1"/>
</dbReference>
<dbReference type="Proteomes" id="UP000251047">
    <property type="component" value="Unassembled WGS sequence"/>
</dbReference>
<dbReference type="InterPro" id="IPR011990">
    <property type="entry name" value="TPR-like_helical_dom_sf"/>
</dbReference>
<evidence type="ECO:0000313" key="4">
    <source>
        <dbReference type="Proteomes" id="UP000251047"/>
    </source>
</evidence>
<reference evidence="3 4" key="1">
    <citation type="journal article" date="2018" name="Syst. Appl. Microbiol.">
        <title>Corynebacterium heidelbergense sp. nov., isolated from the preen glands of Egyptian geese (Alopochen aegyptiacus).</title>
        <authorList>
            <person name="Braun M.S."/>
            <person name="Wang E."/>
            <person name="Zimmermann S."/>
            <person name="Wink M."/>
        </authorList>
    </citation>
    <scope>NUCLEOTIDE SEQUENCE [LARGE SCALE GENOMIC DNA]</scope>
    <source>
        <strain evidence="3 4">DSM 104638</strain>
    </source>
</reference>
<accession>A0A364VCG3</accession>
<proteinExistence type="predicted"/>
<dbReference type="RefSeq" id="WP_112769221.1">
    <property type="nucleotide sequence ID" value="NZ_CP063191.1"/>
</dbReference>
<dbReference type="OrthoDB" id="5181746at2"/>
<sequence length="332" mass="34648">MTNPKQASGAQPGPRFVAGAVDLGELKQRSQRAGQSGPAQPERGATQDGGEAVQAAAHITPETFEQDLVVRSTQVAVIVHLGSPRSPGSEEMREAFTALAEQQGQAQDQWRWVYRHVNVDTDPEVAQAFGVQAVPTVLALAAGRPLTSFEGTQPSEQLSGWVDAIVQATDGKLGGIPAGQGQPEEPEQQDPRLVDAEAKIAAGDYAGAVGAYDAILKEEPGASEVAATARSARANALLLQRVEQPGTASAEEALAALRDNPADAQAAEVAADHLLLGGQKAAAFDALIGVIQADAGERRSRARARLLELFELFDAADPEVAAARTKMASALF</sequence>
<dbReference type="CDD" id="cd02956">
    <property type="entry name" value="ybbN"/>
    <property type="match status" value="1"/>
</dbReference>
<gene>
    <name evidence="3" type="ORF">CWC39_03920</name>
</gene>
<dbReference type="Gene3D" id="1.25.40.10">
    <property type="entry name" value="Tetratricopeptide repeat domain"/>
    <property type="match status" value="1"/>
</dbReference>
<evidence type="ECO:0000256" key="1">
    <source>
        <dbReference type="SAM" id="MobiDB-lite"/>
    </source>
</evidence>
<evidence type="ECO:0000259" key="2">
    <source>
        <dbReference type="PROSITE" id="PS51352"/>
    </source>
</evidence>
<feature type="region of interest" description="Disordered" evidence="1">
    <location>
        <begin position="1"/>
        <end position="53"/>
    </location>
</feature>
<dbReference type="AlphaFoldDB" id="A0A364VCG3"/>
<feature type="domain" description="Thioredoxin" evidence="2">
    <location>
        <begin position="31"/>
        <end position="167"/>
    </location>
</feature>
<comment type="caution">
    <text evidence="3">The sequence shown here is derived from an EMBL/GenBank/DDBJ whole genome shotgun (WGS) entry which is preliminary data.</text>
</comment>
<dbReference type="InterPro" id="IPR013766">
    <property type="entry name" value="Thioredoxin_domain"/>
</dbReference>
<dbReference type="EMBL" id="PHQP01000020">
    <property type="protein sequence ID" value="RAV34321.1"/>
    <property type="molecule type" value="Genomic_DNA"/>
</dbReference>
<organism evidence="3 4">
    <name type="scientific">Corynebacterium heidelbergense</name>
    <dbReference type="NCBI Taxonomy" id="2055947"/>
    <lineage>
        <taxon>Bacteria</taxon>
        <taxon>Bacillati</taxon>
        <taxon>Actinomycetota</taxon>
        <taxon>Actinomycetes</taxon>
        <taxon>Mycobacteriales</taxon>
        <taxon>Corynebacteriaceae</taxon>
        <taxon>Corynebacterium</taxon>
    </lineage>
</organism>
<dbReference type="Pfam" id="PF14561">
    <property type="entry name" value="TPR_20"/>
    <property type="match status" value="1"/>
</dbReference>
<dbReference type="InterPro" id="IPR036249">
    <property type="entry name" value="Thioredoxin-like_sf"/>
</dbReference>
<evidence type="ECO:0000313" key="3">
    <source>
        <dbReference type="EMBL" id="RAV34321.1"/>
    </source>
</evidence>
<dbReference type="Gene3D" id="3.40.30.10">
    <property type="entry name" value="Glutaredoxin"/>
    <property type="match status" value="1"/>
</dbReference>
<protein>
    <submittedName>
        <fullName evidence="3">Co-chaperone YbbN</fullName>
    </submittedName>
</protein>
<dbReference type="Pfam" id="PF00085">
    <property type="entry name" value="Thioredoxin"/>
    <property type="match status" value="1"/>
</dbReference>
<dbReference type="GO" id="GO:0006950">
    <property type="term" value="P:response to stress"/>
    <property type="evidence" value="ECO:0007669"/>
    <property type="project" value="UniProtKB-ARBA"/>
</dbReference>
<name>A0A364VCG3_9CORY</name>